<accession>A0A5N5QMZ2</accession>
<feature type="region of interest" description="Disordered" evidence="1">
    <location>
        <begin position="404"/>
        <end position="454"/>
    </location>
</feature>
<name>A0A5N5QMZ2_9AGAM</name>
<dbReference type="AlphaFoldDB" id="A0A5N5QMZ2"/>
<comment type="caution">
    <text evidence="2">The sequence shown here is derived from an EMBL/GenBank/DDBJ whole genome shotgun (WGS) entry which is preliminary data.</text>
</comment>
<proteinExistence type="predicted"/>
<gene>
    <name evidence="2" type="ORF">CTheo_3943</name>
</gene>
<keyword evidence="3" id="KW-1185">Reference proteome</keyword>
<evidence type="ECO:0000313" key="2">
    <source>
        <dbReference type="EMBL" id="KAB5592617.1"/>
    </source>
</evidence>
<feature type="compositionally biased region" description="Polar residues" evidence="1">
    <location>
        <begin position="573"/>
        <end position="587"/>
    </location>
</feature>
<protein>
    <submittedName>
        <fullName evidence="2">Uncharacterized protein</fullName>
    </submittedName>
</protein>
<sequence length="681" mass="71107">MQLIFTPALGSTTAVAVVPGTVVQFVARVATRDYNDALAAGTSVELWGDIATGEWAATTFAPVVAAESTAAAVPANVLSLLPADPAPVPTTSAAPETTLLVANFVIPADIERADYQFTYRLAHSNDSGTWHTWLGDAGSNGHLVITQDAPPTQGLVCCPEWDSQSPAEGSVATFAGPVEWAGWALDLDSDSPSAPRRFSTLPKALTATHLALFPVPGSAALNPASHAPILLSTSSRLSIEDRVLSAHGAPIRVVPLSRAAIEASLPDHVVLLPEGAATAPFALVHDTRDTSLSILPTGPTPSGTQIISLDLNHVQNTDAPKSLLFSSSTNKAALYTPGTRVAVPELGADVQVCDMYALGDDGRWEVGVVSGVVVTLEPEVEEEEASKVPPPIETRSIMQQLEAPPSPITPAEARFESPASKPSKLEAVPETQAEAEVEPALPDRAVTPRPGAAPPTKNKGILSFLQSIAAIVLYYATRGAWKVLRRLFGGPNSKVKVKVLAAKHEARTTPTTTTTEFVTEATPLKAALKSDESESEGSSVNEVTPTPVESIRGVSVAVVDPSTSEILPAPSATDAQGPTTRKTQVNMPLTPPMSPKGSIPSVIRNLTSASKAKRAFSGPSKSTVFALSRVPGATTDELNVKVGGVQIPTAWDGVNVSADEGRTWVLEVEVNNVGRIEISLA</sequence>
<reference evidence="2 3" key="1">
    <citation type="journal article" date="2019" name="Fungal Biol. Biotechnol.">
        <title>Draft genome sequence of fastidious pathogen Ceratobasidium theobromae, which causes vascular-streak dieback in Theobroma cacao.</title>
        <authorList>
            <person name="Ali S.S."/>
            <person name="Asman A."/>
            <person name="Shao J."/>
            <person name="Firmansyah A.P."/>
            <person name="Susilo A.W."/>
            <person name="Rosmana A."/>
            <person name="McMahon P."/>
            <person name="Junaid M."/>
            <person name="Guest D."/>
            <person name="Kheng T.Y."/>
            <person name="Meinhardt L.W."/>
            <person name="Bailey B.A."/>
        </authorList>
    </citation>
    <scope>NUCLEOTIDE SEQUENCE [LARGE SCALE GENOMIC DNA]</scope>
    <source>
        <strain evidence="2 3">CT2</strain>
    </source>
</reference>
<dbReference type="OrthoDB" id="3178019at2759"/>
<evidence type="ECO:0000313" key="3">
    <source>
        <dbReference type="Proteomes" id="UP000383932"/>
    </source>
</evidence>
<feature type="region of interest" description="Disordered" evidence="1">
    <location>
        <begin position="565"/>
        <end position="600"/>
    </location>
</feature>
<dbReference type="EMBL" id="SSOP01000059">
    <property type="protein sequence ID" value="KAB5592617.1"/>
    <property type="molecule type" value="Genomic_DNA"/>
</dbReference>
<evidence type="ECO:0000256" key="1">
    <source>
        <dbReference type="SAM" id="MobiDB-lite"/>
    </source>
</evidence>
<dbReference type="Proteomes" id="UP000383932">
    <property type="component" value="Unassembled WGS sequence"/>
</dbReference>
<organism evidence="2 3">
    <name type="scientific">Ceratobasidium theobromae</name>
    <dbReference type="NCBI Taxonomy" id="1582974"/>
    <lineage>
        <taxon>Eukaryota</taxon>
        <taxon>Fungi</taxon>
        <taxon>Dikarya</taxon>
        <taxon>Basidiomycota</taxon>
        <taxon>Agaricomycotina</taxon>
        <taxon>Agaricomycetes</taxon>
        <taxon>Cantharellales</taxon>
        <taxon>Ceratobasidiaceae</taxon>
        <taxon>Ceratobasidium</taxon>
    </lineage>
</organism>